<sequence length="336" mass="34853">MTMTLPSPTTARPALRRAARLAGLALAGIALVAGAQETARHWAHQALAGDAVLASAGTHDLRLHCTGAGDTTYVLEAGATGFAETWTWVQAALDDDARVCSYDRAGMGLSDPAPDGFAPGQTARDLRTALAAAGEAGPFVLVGHSLGGFFVRDFAAQFPADTAAVVLVDSSHEDQLEAFSPDMVAEFRAFPGLLSALSGVSMTGLLHLWNPLAAGATGLEGEAMAAARAFAGDRVHLSTSAEELRHWDAITARAAAQVLPTDLPVLAVTAGSPVPGSADFSHLVEPLHREIAGRFTTGEQVTMPDADHFSILMDPVQARTLAALISGYVARRVTEG</sequence>
<dbReference type="RefSeq" id="WP_168623015.1">
    <property type="nucleotide sequence ID" value="NZ_JAAZQQ010000002.1"/>
</dbReference>
<gene>
    <name evidence="3" type="ORF">HCU73_08660</name>
</gene>
<dbReference type="GO" id="GO:0016787">
    <property type="term" value="F:hydrolase activity"/>
    <property type="evidence" value="ECO:0007669"/>
    <property type="project" value="UniProtKB-KW"/>
</dbReference>
<dbReference type="PANTHER" id="PTHR43139">
    <property type="entry name" value="SI:DKEY-122A22.2"/>
    <property type="match status" value="1"/>
</dbReference>
<evidence type="ECO:0000259" key="2">
    <source>
        <dbReference type="Pfam" id="PF00561"/>
    </source>
</evidence>
<dbReference type="InterPro" id="IPR000073">
    <property type="entry name" value="AB_hydrolase_1"/>
</dbReference>
<accession>A0A7X6GYF6</accession>
<dbReference type="Gene3D" id="3.40.50.1820">
    <property type="entry name" value="alpha/beta hydrolase"/>
    <property type="match status" value="1"/>
</dbReference>
<dbReference type="Proteomes" id="UP000526408">
    <property type="component" value="Unassembled WGS sequence"/>
</dbReference>
<dbReference type="SUPFAM" id="SSF53474">
    <property type="entry name" value="alpha/beta-Hydrolases"/>
    <property type="match status" value="1"/>
</dbReference>
<comment type="caution">
    <text evidence="3">The sequence shown here is derived from an EMBL/GenBank/DDBJ whole genome shotgun (WGS) entry which is preliminary data.</text>
</comment>
<reference evidence="3 4" key="1">
    <citation type="submission" date="2020-04" db="EMBL/GenBank/DDBJ databases">
        <authorList>
            <person name="Yoon J."/>
        </authorList>
    </citation>
    <scope>NUCLEOTIDE SEQUENCE [LARGE SCALE GENOMIC DNA]</scope>
    <source>
        <strain evidence="3 4">KMU-115</strain>
    </source>
</reference>
<dbReference type="EMBL" id="JAAZQQ010000002">
    <property type="protein sequence ID" value="NKX44658.1"/>
    <property type="molecule type" value="Genomic_DNA"/>
</dbReference>
<protein>
    <submittedName>
        <fullName evidence="3">Alpha/beta hydrolase</fullName>
    </submittedName>
</protein>
<dbReference type="PANTHER" id="PTHR43139:SF52">
    <property type="entry name" value="SI:DKEY-122A22.2"/>
    <property type="match status" value="1"/>
</dbReference>
<organism evidence="3 4">
    <name type="scientific">Roseicyclus persicicus</name>
    <dbReference type="NCBI Taxonomy" id="2650661"/>
    <lineage>
        <taxon>Bacteria</taxon>
        <taxon>Pseudomonadati</taxon>
        <taxon>Pseudomonadota</taxon>
        <taxon>Alphaproteobacteria</taxon>
        <taxon>Rhodobacterales</taxon>
        <taxon>Roseobacteraceae</taxon>
        <taxon>Roseicyclus</taxon>
    </lineage>
</organism>
<keyword evidence="1" id="KW-0732">Signal</keyword>
<keyword evidence="3" id="KW-0378">Hydrolase</keyword>
<proteinExistence type="predicted"/>
<evidence type="ECO:0000256" key="1">
    <source>
        <dbReference type="SAM" id="SignalP"/>
    </source>
</evidence>
<dbReference type="AlphaFoldDB" id="A0A7X6GYF6"/>
<name>A0A7X6GYF6_9RHOB</name>
<feature type="chain" id="PRO_5030843487" evidence="1">
    <location>
        <begin position="36"/>
        <end position="336"/>
    </location>
</feature>
<dbReference type="Pfam" id="PF00561">
    <property type="entry name" value="Abhydrolase_1"/>
    <property type="match status" value="1"/>
</dbReference>
<dbReference type="InterPro" id="IPR052370">
    <property type="entry name" value="Meta-cleavage_hydrolase"/>
</dbReference>
<dbReference type="InterPro" id="IPR029058">
    <property type="entry name" value="AB_hydrolase_fold"/>
</dbReference>
<feature type="signal peptide" evidence="1">
    <location>
        <begin position="1"/>
        <end position="35"/>
    </location>
</feature>
<feature type="domain" description="AB hydrolase-1" evidence="2">
    <location>
        <begin position="80"/>
        <end position="312"/>
    </location>
</feature>
<evidence type="ECO:0000313" key="4">
    <source>
        <dbReference type="Proteomes" id="UP000526408"/>
    </source>
</evidence>
<evidence type="ECO:0000313" key="3">
    <source>
        <dbReference type="EMBL" id="NKX44658.1"/>
    </source>
</evidence>
<keyword evidence="4" id="KW-1185">Reference proteome</keyword>